<reference evidence="4" key="1">
    <citation type="submission" date="2022-05" db="EMBL/GenBank/DDBJ databases">
        <title>The Musa troglodytarum L. genome provides insights into the mechanism of non-climacteric behaviour and enrichment of carotenoids.</title>
        <authorList>
            <person name="Wang J."/>
        </authorList>
    </citation>
    <scope>NUCLEOTIDE SEQUENCE</scope>
    <source>
        <tissue evidence="4">Leaf</tissue>
    </source>
</reference>
<dbReference type="Pfam" id="PF25829">
    <property type="entry name" value="DUF7953"/>
    <property type="match status" value="1"/>
</dbReference>
<feature type="transmembrane region" description="Helical" evidence="1">
    <location>
        <begin position="169"/>
        <end position="190"/>
    </location>
</feature>
<evidence type="ECO:0000313" key="5">
    <source>
        <dbReference type="Proteomes" id="UP001055439"/>
    </source>
</evidence>
<dbReference type="AlphaFoldDB" id="A0A9E7K3I3"/>
<accession>A0A9E7K3I3</accession>
<organism evidence="4 5">
    <name type="scientific">Musa troglodytarum</name>
    <name type="common">fe'i banana</name>
    <dbReference type="NCBI Taxonomy" id="320322"/>
    <lineage>
        <taxon>Eukaryota</taxon>
        <taxon>Viridiplantae</taxon>
        <taxon>Streptophyta</taxon>
        <taxon>Embryophyta</taxon>
        <taxon>Tracheophyta</taxon>
        <taxon>Spermatophyta</taxon>
        <taxon>Magnoliopsida</taxon>
        <taxon>Liliopsida</taxon>
        <taxon>Zingiberales</taxon>
        <taxon>Musaceae</taxon>
        <taxon>Musa</taxon>
    </lineage>
</organism>
<proteinExistence type="predicted"/>
<keyword evidence="1" id="KW-1133">Transmembrane helix</keyword>
<keyword evidence="1" id="KW-0812">Transmembrane</keyword>
<keyword evidence="1" id="KW-0472">Membrane</keyword>
<dbReference type="Proteomes" id="UP001055439">
    <property type="component" value="Chromosome 5"/>
</dbReference>
<evidence type="ECO:0000313" key="4">
    <source>
        <dbReference type="EMBL" id="URE02000.1"/>
    </source>
</evidence>
<protein>
    <recommendedName>
        <fullName evidence="3">DUF7953 domain-containing protein</fullName>
    </recommendedName>
</protein>
<sequence length="227" mass="25984">MRSRRLVPSSIPISRAALLVAHVLLCSLPAHDFVLTGIVSSKSVILSSIKIFTTHEWMPTKPTIYFHCQGANETILPDVKEKDFLYIFSGEESWQPLTELPEKKCRRCGLYEHNTLKSDDVFDEWELCPSNFVHGKYVRLKRNEFNATFVCPQCTAFGGMTTWKRRQTVLLVVVSIFAAAVMAAGVAAVYKYWRKRKREQDQARFLKLFEEGDDLEDELALGNAIYK</sequence>
<keyword evidence="2" id="KW-0732">Signal</keyword>
<evidence type="ECO:0000256" key="2">
    <source>
        <dbReference type="SAM" id="SignalP"/>
    </source>
</evidence>
<keyword evidence="5" id="KW-1185">Reference proteome</keyword>
<dbReference type="InterPro" id="IPR057713">
    <property type="entry name" value="DUF7953"/>
</dbReference>
<name>A0A9E7K3I3_9LILI</name>
<dbReference type="PANTHER" id="PTHR33780:SF3">
    <property type="entry name" value="EXPRESSED PROTEIN"/>
    <property type="match status" value="1"/>
</dbReference>
<dbReference type="EMBL" id="CP097507">
    <property type="protein sequence ID" value="URE02000.1"/>
    <property type="molecule type" value="Genomic_DNA"/>
</dbReference>
<feature type="signal peptide" evidence="2">
    <location>
        <begin position="1"/>
        <end position="32"/>
    </location>
</feature>
<dbReference type="PANTHER" id="PTHR33780">
    <property type="entry name" value="EXPRESSED PROTEIN"/>
    <property type="match status" value="1"/>
</dbReference>
<dbReference type="OrthoDB" id="3244603at2759"/>
<feature type="domain" description="DUF7953" evidence="3">
    <location>
        <begin position="42"/>
        <end position="152"/>
    </location>
</feature>
<feature type="chain" id="PRO_5039178445" description="DUF7953 domain-containing protein" evidence="2">
    <location>
        <begin position="33"/>
        <end position="227"/>
    </location>
</feature>
<gene>
    <name evidence="4" type="ORF">MUK42_19354</name>
</gene>
<evidence type="ECO:0000256" key="1">
    <source>
        <dbReference type="SAM" id="Phobius"/>
    </source>
</evidence>
<evidence type="ECO:0000259" key="3">
    <source>
        <dbReference type="Pfam" id="PF25829"/>
    </source>
</evidence>